<dbReference type="Gene3D" id="3.50.50.60">
    <property type="entry name" value="FAD/NAD(P)-binding domain"/>
    <property type="match status" value="2"/>
</dbReference>
<gene>
    <name evidence="4" type="ORF">ACFOEI_07375</name>
</gene>
<keyword evidence="1" id="KW-0285">Flavoprotein</keyword>
<protein>
    <submittedName>
        <fullName evidence="4">NAD(P)/FAD-dependent oxidoreductase</fullName>
    </submittedName>
</protein>
<dbReference type="InterPro" id="IPR023753">
    <property type="entry name" value="FAD/NAD-binding_dom"/>
</dbReference>
<dbReference type="EMBL" id="JBHRUH010000012">
    <property type="protein sequence ID" value="MFC3291887.1"/>
    <property type="molecule type" value="Genomic_DNA"/>
</dbReference>
<evidence type="ECO:0000313" key="4">
    <source>
        <dbReference type="EMBL" id="MFC3291887.1"/>
    </source>
</evidence>
<comment type="caution">
    <text evidence="4">The sequence shown here is derived from an EMBL/GenBank/DDBJ whole genome shotgun (WGS) entry which is preliminary data.</text>
</comment>
<dbReference type="Proteomes" id="UP001595640">
    <property type="component" value="Unassembled WGS sequence"/>
</dbReference>
<sequence length="302" mass="33080">MDDDTLLDCLIIGAGPAGLTAGINLSRFYRTIRIIDAGYSRASLIPCSHNYPGYPDGIGGNELLDQLRTQLRVNGGSVSSGTVLRLQRTEDGLFLAHTDSEVIHARTVLLATGVVDIDPELEGFQAVKEQGLIRYCPICDGFEFSNECIGIIARNEHGVRESVFIKRFSANLTMIDIDNGAFLDQRATDQLANEDISLVQGLIQRLSTDDQQLIHVHMVDGRTYTFDVLYCALGTRVRSDLSRGLGARRNSDDYLIVDEHMQTGVEGLYAAGDMTNRLSQITVATGQAAIAATAIHNRLQHR</sequence>
<dbReference type="InterPro" id="IPR036188">
    <property type="entry name" value="FAD/NAD-bd_sf"/>
</dbReference>
<dbReference type="InterPro" id="IPR050097">
    <property type="entry name" value="Ferredoxin-NADP_redctase_2"/>
</dbReference>
<dbReference type="RefSeq" id="WP_019017338.1">
    <property type="nucleotide sequence ID" value="NZ_BMXD01000003.1"/>
</dbReference>
<organism evidence="4 5">
    <name type="scientific">Modicisalibacter luteus</name>
    <dbReference type="NCBI Taxonomy" id="453962"/>
    <lineage>
        <taxon>Bacteria</taxon>
        <taxon>Pseudomonadati</taxon>
        <taxon>Pseudomonadota</taxon>
        <taxon>Gammaproteobacteria</taxon>
        <taxon>Oceanospirillales</taxon>
        <taxon>Halomonadaceae</taxon>
        <taxon>Modicisalibacter</taxon>
    </lineage>
</organism>
<keyword evidence="5" id="KW-1185">Reference proteome</keyword>
<feature type="domain" description="FAD/NAD(P)-binding" evidence="3">
    <location>
        <begin position="8"/>
        <end position="288"/>
    </location>
</feature>
<evidence type="ECO:0000259" key="3">
    <source>
        <dbReference type="Pfam" id="PF07992"/>
    </source>
</evidence>
<dbReference type="SUPFAM" id="SSF51905">
    <property type="entry name" value="FAD/NAD(P)-binding domain"/>
    <property type="match status" value="1"/>
</dbReference>
<proteinExistence type="predicted"/>
<keyword evidence="2" id="KW-0560">Oxidoreductase</keyword>
<evidence type="ECO:0000256" key="2">
    <source>
        <dbReference type="ARBA" id="ARBA00023002"/>
    </source>
</evidence>
<dbReference type="PRINTS" id="PR00368">
    <property type="entry name" value="FADPNR"/>
</dbReference>
<dbReference type="PANTHER" id="PTHR48105">
    <property type="entry name" value="THIOREDOXIN REDUCTASE 1-RELATED-RELATED"/>
    <property type="match status" value="1"/>
</dbReference>
<name>A0ABV7LZ62_9GAMM</name>
<evidence type="ECO:0000256" key="1">
    <source>
        <dbReference type="ARBA" id="ARBA00022630"/>
    </source>
</evidence>
<accession>A0ABV7LZ62</accession>
<reference evidence="5" key="1">
    <citation type="journal article" date="2019" name="Int. J. Syst. Evol. Microbiol.">
        <title>The Global Catalogue of Microorganisms (GCM) 10K type strain sequencing project: providing services to taxonomists for standard genome sequencing and annotation.</title>
        <authorList>
            <consortium name="The Broad Institute Genomics Platform"/>
            <consortium name="The Broad Institute Genome Sequencing Center for Infectious Disease"/>
            <person name="Wu L."/>
            <person name="Ma J."/>
        </authorList>
    </citation>
    <scope>NUCLEOTIDE SEQUENCE [LARGE SCALE GENOMIC DNA]</scope>
    <source>
        <strain evidence="5">KCTC 12847</strain>
    </source>
</reference>
<evidence type="ECO:0000313" key="5">
    <source>
        <dbReference type="Proteomes" id="UP001595640"/>
    </source>
</evidence>
<dbReference type="PRINTS" id="PR00469">
    <property type="entry name" value="PNDRDTASEII"/>
</dbReference>
<dbReference type="Pfam" id="PF07992">
    <property type="entry name" value="Pyr_redox_2"/>
    <property type="match status" value="1"/>
</dbReference>